<evidence type="ECO:0000259" key="6">
    <source>
        <dbReference type="Pfam" id="PF00441"/>
    </source>
</evidence>
<dbReference type="InterPro" id="IPR009075">
    <property type="entry name" value="AcylCo_DH/oxidase_C"/>
</dbReference>
<evidence type="ECO:0000313" key="8">
    <source>
        <dbReference type="EMBL" id="GGL76915.1"/>
    </source>
</evidence>
<dbReference type="InterPro" id="IPR046373">
    <property type="entry name" value="Acyl-CoA_Oxase/DH_mid-dom_sf"/>
</dbReference>
<dbReference type="Proteomes" id="UP000613840">
    <property type="component" value="Unassembled WGS sequence"/>
</dbReference>
<name>A0A917SF08_9ACTN</name>
<reference evidence="8" key="2">
    <citation type="submission" date="2020-09" db="EMBL/GenBank/DDBJ databases">
        <authorList>
            <person name="Sun Q."/>
            <person name="Zhou Y."/>
        </authorList>
    </citation>
    <scope>NUCLEOTIDE SEQUENCE</scope>
    <source>
        <strain evidence="8">CGMCC 4.7306</strain>
    </source>
</reference>
<dbReference type="InterPro" id="IPR006091">
    <property type="entry name" value="Acyl-CoA_Oxase/DH_mid-dom"/>
</dbReference>
<evidence type="ECO:0000256" key="2">
    <source>
        <dbReference type="ARBA" id="ARBA00022630"/>
    </source>
</evidence>
<evidence type="ECO:0000256" key="3">
    <source>
        <dbReference type="ARBA" id="ARBA00022827"/>
    </source>
</evidence>
<comment type="cofactor">
    <cofactor evidence="4">
        <name>FAD</name>
        <dbReference type="ChEBI" id="CHEBI:57692"/>
    </cofactor>
</comment>
<keyword evidence="3 4" id="KW-0274">FAD</keyword>
<reference evidence="8" key="1">
    <citation type="journal article" date="2014" name="Int. J. Syst. Evol. Microbiol.">
        <title>Complete genome sequence of Corynebacterium casei LMG S-19264T (=DSM 44701T), isolated from a smear-ripened cheese.</title>
        <authorList>
            <consortium name="US DOE Joint Genome Institute (JGI-PGF)"/>
            <person name="Walter F."/>
            <person name="Albersmeier A."/>
            <person name="Kalinowski J."/>
            <person name="Ruckert C."/>
        </authorList>
    </citation>
    <scope>NUCLEOTIDE SEQUENCE</scope>
    <source>
        <strain evidence="8">CGMCC 4.7306</strain>
    </source>
</reference>
<keyword evidence="4" id="KW-0560">Oxidoreductase</keyword>
<dbReference type="SUPFAM" id="SSF56645">
    <property type="entry name" value="Acyl-CoA dehydrogenase NM domain-like"/>
    <property type="match status" value="1"/>
</dbReference>
<comment type="similarity">
    <text evidence="1 4">Belongs to the acyl-CoA dehydrogenase family.</text>
</comment>
<proteinExistence type="inferred from homology"/>
<dbReference type="Gene3D" id="1.20.140.10">
    <property type="entry name" value="Butyryl-CoA Dehydrogenase, subunit A, domain 3"/>
    <property type="match status" value="1"/>
</dbReference>
<feature type="domain" description="Acyl-CoA dehydrogenase/oxidase C-terminal" evidence="6">
    <location>
        <begin position="192"/>
        <end position="291"/>
    </location>
</feature>
<evidence type="ECO:0000256" key="4">
    <source>
        <dbReference type="RuleBase" id="RU362125"/>
    </source>
</evidence>
<dbReference type="GO" id="GO:0016627">
    <property type="term" value="F:oxidoreductase activity, acting on the CH-CH group of donors"/>
    <property type="evidence" value="ECO:0007669"/>
    <property type="project" value="InterPro"/>
</dbReference>
<gene>
    <name evidence="8" type="ORF">GCM10011575_38870</name>
</gene>
<dbReference type="Gene3D" id="2.40.110.10">
    <property type="entry name" value="Butyryl-CoA Dehydrogenase, subunit A, domain 2"/>
    <property type="match status" value="1"/>
</dbReference>
<evidence type="ECO:0000256" key="1">
    <source>
        <dbReference type="ARBA" id="ARBA00009347"/>
    </source>
</evidence>
<dbReference type="EMBL" id="BMMZ01000012">
    <property type="protein sequence ID" value="GGL76915.1"/>
    <property type="molecule type" value="Genomic_DNA"/>
</dbReference>
<evidence type="ECO:0000256" key="5">
    <source>
        <dbReference type="SAM" id="MobiDB-lite"/>
    </source>
</evidence>
<dbReference type="Pfam" id="PF02770">
    <property type="entry name" value="Acyl-CoA_dh_M"/>
    <property type="match status" value="1"/>
</dbReference>
<feature type="domain" description="Acyl-CoA oxidase/dehydrogenase middle" evidence="7">
    <location>
        <begin position="110"/>
        <end position="183"/>
    </location>
</feature>
<dbReference type="InterPro" id="IPR036250">
    <property type="entry name" value="AcylCo_DH-like_C"/>
</dbReference>
<protein>
    <submittedName>
        <fullName evidence="8">Acyl-CoA dehydrogenase</fullName>
    </submittedName>
</protein>
<dbReference type="SUPFAM" id="SSF47203">
    <property type="entry name" value="Acyl-CoA dehydrogenase C-terminal domain-like"/>
    <property type="match status" value="1"/>
</dbReference>
<dbReference type="AlphaFoldDB" id="A0A917SF08"/>
<accession>A0A917SF08</accession>
<sequence length="344" mass="36700">MNGAVKPVLIVHDEPAEVTRAVVDGGPSTVQEALEVGAGLVTLEPYVGKGRTADLWEALATLGARDLALARAIEPHLDAVTILDQAGQRSERTDRFGVFAAEGPGVRLAATPAGPRWQLDGTKPWCSLAGMLSHALITAWVDDDRRQLFRVDLRQPGVEVEAGAWSALGLREIPSGPVRFDDVMADPVGDPGWYLQRPGFAWGGISVAACWFGGAVGIGRRLLEAARRRSADDQLLMMHLGAVDARLAEARCMLADAAARIDAASPTAQGDAGDLLAQRVRSTVARSCEAVIRHVGHALGPGPLANDAEHAKQVADLELYVRQHHAERDDASQGRRVRGADDPW</sequence>
<organism evidence="8 9">
    <name type="scientific">Microlunatus endophyticus</name>
    <dbReference type="NCBI Taxonomy" id="1716077"/>
    <lineage>
        <taxon>Bacteria</taxon>
        <taxon>Bacillati</taxon>
        <taxon>Actinomycetota</taxon>
        <taxon>Actinomycetes</taxon>
        <taxon>Propionibacteriales</taxon>
        <taxon>Propionibacteriaceae</taxon>
        <taxon>Microlunatus</taxon>
    </lineage>
</organism>
<keyword evidence="9" id="KW-1185">Reference proteome</keyword>
<feature type="region of interest" description="Disordered" evidence="5">
    <location>
        <begin position="325"/>
        <end position="344"/>
    </location>
</feature>
<comment type="caution">
    <text evidence="8">The sequence shown here is derived from an EMBL/GenBank/DDBJ whole genome shotgun (WGS) entry which is preliminary data.</text>
</comment>
<evidence type="ECO:0000259" key="7">
    <source>
        <dbReference type="Pfam" id="PF02770"/>
    </source>
</evidence>
<evidence type="ECO:0000313" key="9">
    <source>
        <dbReference type="Proteomes" id="UP000613840"/>
    </source>
</evidence>
<dbReference type="Pfam" id="PF00441">
    <property type="entry name" value="Acyl-CoA_dh_1"/>
    <property type="match status" value="1"/>
</dbReference>
<dbReference type="InterPro" id="IPR009100">
    <property type="entry name" value="AcylCoA_DH/oxidase_NM_dom_sf"/>
</dbReference>
<keyword evidence="2 4" id="KW-0285">Flavoprotein</keyword>